<dbReference type="AlphaFoldDB" id="A0A178VG25"/>
<dbReference type="EMBL" id="LUHQ01000003">
    <property type="protein sequence ID" value="OAP04816.1"/>
    <property type="molecule type" value="Genomic_DNA"/>
</dbReference>
<reference evidence="2" key="1">
    <citation type="journal article" date="2016" name="Proc. Natl. Acad. Sci. U.S.A.">
        <title>Chromosome-level assembly of Arabidopsis thaliana Ler reveals the extent of translocation and inversion polymorphisms.</title>
        <authorList>
            <person name="Zapata L."/>
            <person name="Ding J."/>
            <person name="Willing E.M."/>
            <person name="Hartwig B."/>
            <person name="Bezdan D."/>
            <person name="Jiao W.B."/>
            <person name="Patel V."/>
            <person name="Velikkakam James G."/>
            <person name="Koornneef M."/>
            <person name="Ossowski S."/>
            <person name="Schneeberger K."/>
        </authorList>
    </citation>
    <scope>NUCLEOTIDE SEQUENCE [LARGE SCALE GENOMIC DNA]</scope>
    <source>
        <strain evidence="2">cv. Landsberg erecta</strain>
    </source>
</reference>
<protein>
    <submittedName>
        <fullName evidence="1">Uncharacterized protein</fullName>
    </submittedName>
</protein>
<gene>
    <name evidence="1" type="ordered locus">AXX17_At3g35220</name>
</gene>
<accession>A0A178VG25</accession>
<name>A0A178VG25_ARATH</name>
<dbReference type="Proteomes" id="UP000078284">
    <property type="component" value="Chromosome 3"/>
</dbReference>
<sequence>MWESICLTLAATASNNIGKDTLERLPASHSVKDPQTELKNAAEQMKDLELILANKDMVVQAVQTIASFCDA</sequence>
<evidence type="ECO:0000313" key="2">
    <source>
        <dbReference type="Proteomes" id="UP000078284"/>
    </source>
</evidence>
<proteinExistence type="predicted"/>
<comment type="caution">
    <text evidence="1">The sequence shown here is derived from an EMBL/GenBank/DDBJ whole genome shotgun (WGS) entry which is preliminary data.</text>
</comment>
<evidence type="ECO:0000313" key="1">
    <source>
        <dbReference type="EMBL" id="OAP04816.1"/>
    </source>
</evidence>
<organism evidence="1 2">
    <name type="scientific">Arabidopsis thaliana</name>
    <name type="common">Mouse-ear cress</name>
    <dbReference type="NCBI Taxonomy" id="3702"/>
    <lineage>
        <taxon>Eukaryota</taxon>
        <taxon>Viridiplantae</taxon>
        <taxon>Streptophyta</taxon>
        <taxon>Embryophyta</taxon>
        <taxon>Tracheophyta</taxon>
        <taxon>Spermatophyta</taxon>
        <taxon>Magnoliopsida</taxon>
        <taxon>eudicotyledons</taxon>
        <taxon>Gunneridae</taxon>
        <taxon>Pentapetalae</taxon>
        <taxon>rosids</taxon>
        <taxon>malvids</taxon>
        <taxon>Brassicales</taxon>
        <taxon>Brassicaceae</taxon>
        <taxon>Camelineae</taxon>
        <taxon>Arabidopsis</taxon>
    </lineage>
</organism>